<dbReference type="RefSeq" id="WP_169453400.1">
    <property type="nucleotide sequence ID" value="NZ_CP051774.1"/>
</dbReference>
<protein>
    <submittedName>
        <fullName evidence="5">AraC family transcriptional regulator</fullName>
    </submittedName>
</protein>
<dbReference type="InterPro" id="IPR009057">
    <property type="entry name" value="Homeodomain-like_sf"/>
</dbReference>
<evidence type="ECO:0000259" key="4">
    <source>
        <dbReference type="PROSITE" id="PS01124"/>
    </source>
</evidence>
<evidence type="ECO:0000313" key="5">
    <source>
        <dbReference type="EMBL" id="QJE95179.1"/>
    </source>
</evidence>
<keyword evidence="3" id="KW-0804">Transcription</keyword>
<keyword evidence="1" id="KW-0805">Transcription regulation</keyword>
<dbReference type="SUPFAM" id="SSF46689">
    <property type="entry name" value="Homeodomain-like"/>
    <property type="match status" value="1"/>
</dbReference>
<evidence type="ECO:0000256" key="2">
    <source>
        <dbReference type="ARBA" id="ARBA00023125"/>
    </source>
</evidence>
<dbReference type="SMART" id="SM00342">
    <property type="entry name" value="HTH_ARAC"/>
    <property type="match status" value="1"/>
</dbReference>
<dbReference type="PANTHER" id="PTHR46796">
    <property type="entry name" value="HTH-TYPE TRANSCRIPTIONAL ACTIVATOR RHAS-RELATED"/>
    <property type="match status" value="1"/>
</dbReference>
<name>A0A858RFG1_9BACT</name>
<dbReference type="Proteomes" id="UP000501812">
    <property type="component" value="Chromosome"/>
</dbReference>
<dbReference type="GO" id="GO:0003700">
    <property type="term" value="F:DNA-binding transcription factor activity"/>
    <property type="evidence" value="ECO:0007669"/>
    <property type="project" value="InterPro"/>
</dbReference>
<dbReference type="GO" id="GO:0043565">
    <property type="term" value="F:sequence-specific DNA binding"/>
    <property type="evidence" value="ECO:0007669"/>
    <property type="project" value="InterPro"/>
</dbReference>
<dbReference type="InterPro" id="IPR050204">
    <property type="entry name" value="AraC_XylS_family_regulators"/>
</dbReference>
<dbReference type="Pfam" id="PF12833">
    <property type="entry name" value="HTH_18"/>
    <property type="match status" value="1"/>
</dbReference>
<dbReference type="PROSITE" id="PS01124">
    <property type="entry name" value="HTH_ARAC_FAMILY_2"/>
    <property type="match status" value="1"/>
</dbReference>
<dbReference type="EMBL" id="CP051774">
    <property type="protein sequence ID" value="QJE95179.1"/>
    <property type="molecule type" value="Genomic_DNA"/>
</dbReference>
<keyword evidence="2" id="KW-0238">DNA-binding</keyword>
<dbReference type="Gene3D" id="1.10.10.60">
    <property type="entry name" value="Homeodomain-like"/>
    <property type="match status" value="1"/>
</dbReference>
<reference evidence="5 6" key="1">
    <citation type="submission" date="2020-04" db="EMBL/GenBank/DDBJ databases">
        <title>Luteolibacter sp. G-1-1-1 isolated from soil.</title>
        <authorList>
            <person name="Dahal R.H."/>
        </authorList>
    </citation>
    <scope>NUCLEOTIDE SEQUENCE [LARGE SCALE GENOMIC DNA]</scope>
    <source>
        <strain evidence="5 6">G-1-1-1</strain>
    </source>
</reference>
<accession>A0A858RFG1</accession>
<evidence type="ECO:0000256" key="3">
    <source>
        <dbReference type="ARBA" id="ARBA00023163"/>
    </source>
</evidence>
<feature type="domain" description="HTH araC/xylS-type" evidence="4">
    <location>
        <begin position="31"/>
        <end position="120"/>
    </location>
</feature>
<organism evidence="5 6">
    <name type="scientific">Luteolibacter luteus</name>
    <dbReference type="NCBI Taxonomy" id="2728835"/>
    <lineage>
        <taxon>Bacteria</taxon>
        <taxon>Pseudomonadati</taxon>
        <taxon>Verrucomicrobiota</taxon>
        <taxon>Verrucomicrobiia</taxon>
        <taxon>Verrucomicrobiales</taxon>
        <taxon>Verrucomicrobiaceae</taxon>
        <taxon>Luteolibacter</taxon>
    </lineage>
</organism>
<gene>
    <name evidence="5" type="ORF">HHL09_05115</name>
</gene>
<dbReference type="PROSITE" id="PS00041">
    <property type="entry name" value="HTH_ARAC_FAMILY_1"/>
    <property type="match status" value="1"/>
</dbReference>
<evidence type="ECO:0000313" key="6">
    <source>
        <dbReference type="Proteomes" id="UP000501812"/>
    </source>
</evidence>
<keyword evidence="6" id="KW-1185">Reference proteome</keyword>
<dbReference type="InterPro" id="IPR018062">
    <property type="entry name" value="HTH_AraC-typ_CS"/>
</dbReference>
<dbReference type="KEGG" id="luo:HHL09_05115"/>
<proteinExistence type="predicted"/>
<dbReference type="InterPro" id="IPR018060">
    <property type="entry name" value="HTH_AraC"/>
</dbReference>
<dbReference type="AlphaFoldDB" id="A0A858RFG1"/>
<evidence type="ECO:0000256" key="1">
    <source>
        <dbReference type="ARBA" id="ARBA00023015"/>
    </source>
</evidence>
<sequence length="130" mass="15237">MKRPELQIAYRNGRVVAIRPREPEPMPLGPIARETGFKVSKMCAVFHVSDRQFHRTFNDSLGISPKDWLRRERMVQARQLLMEGLPIKEAASELGFPSTKDFSREFQNFYEVSPTDFQRRQDAARNQRLE</sequence>